<dbReference type="Gene3D" id="1.25.40.20">
    <property type="entry name" value="Ankyrin repeat-containing domain"/>
    <property type="match status" value="4"/>
</dbReference>
<feature type="compositionally biased region" description="Polar residues" evidence="4">
    <location>
        <begin position="122"/>
        <end position="133"/>
    </location>
</feature>
<dbReference type="PROSITE" id="PS50088">
    <property type="entry name" value="ANK_REPEAT"/>
    <property type="match status" value="1"/>
</dbReference>
<proteinExistence type="predicted"/>
<evidence type="ECO:0000256" key="2">
    <source>
        <dbReference type="ARBA" id="ARBA00023043"/>
    </source>
</evidence>
<keyword evidence="1" id="KW-0677">Repeat</keyword>
<evidence type="ECO:0000256" key="4">
    <source>
        <dbReference type="SAM" id="MobiDB-lite"/>
    </source>
</evidence>
<dbReference type="Pfam" id="PF00023">
    <property type="entry name" value="Ank"/>
    <property type="match status" value="1"/>
</dbReference>
<gene>
    <name evidence="5" type="ORF">B0J15DRAFT_574006</name>
</gene>
<feature type="repeat" description="ANK" evidence="3">
    <location>
        <begin position="564"/>
        <end position="597"/>
    </location>
</feature>
<comment type="caution">
    <text evidence="5">The sequence shown here is derived from an EMBL/GenBank/DDBJ whole genome shotgun (WGS) entry which is preliminary data.</text>
</comment>
<dbReference type="OrthoDB" id="5428863at2759"/>
<dbReference type="Pfam" id="PF12796">
    <property type="entry name" value="Ank_2"/>
    <property type="match status" value="3"/>
</dbReference>
<evidence type="ECO:0000313" key="6">
    <source>
        <dbReference type="Proteomes" id="UP000736672"/>
    </source>
</evidence>
<name>A0A9P9L2R6_FUSSL</name>
<evidence type="ECO:0000256" key="1">
    <source>
        <dbReference type="ARBA" id="ARBA00022737"/>
    </source>
</evidence>
<evidence type="ECO:0000256" key="3">
    <source>
        <dbReference type="PROSITE-ProRule" id="PRU00023"/>
    </source>
</evidence>
<organism evidence="5 6">
    <name type="scientific">Fusarium solani</name>
    <name type="common">Filamentous fungus</name>
    <dbReference type="NCBI Taxonomy" id="169388"/>
    <lineage>
        <taxon>Eukaryota</taxon>
        <taxon>Fungi</taxon>
        <taxon>Dikarya</taxon>
        <taxon>Ascomycota</taxon>
        <taxon>Pezizomycotina</taxon>
        <taxon>Sordariomycetes</taxon>
        <taxon>Hypocreomycetidae</taxon>
        <taxon>Hypocreales</taxon>
        <taxon>Nectriaceae</taxon>
        <taxon>Fusarium</taxon>
        <taxon>Fusarium solani species complex</taxon>
    </lineage>
</organism>
<feature type="compositionally biased region" description="Low complexity" evidence="4">
    <location>
        <begin position="179"/>
        <end position="192"/>
    </location>
</feature>
<dbReference type="EMBL" id="JAGTJS010000003">
    <property type="protein sequence ID" value="KAH7273152.1"/>
    <property type="molecule type" value="Genomic_DNA"/>
</dbReference>
<dbReference type="SMART" id="SM00248">
    <property type="entry name" value="ANK"/>
    <property type="match status" value="11"/>
</dbReference>
<keyword evidence="2 3" id="KW-0040">ANK repeat</keyword>
<keyword evidence="6" id="KW-1185">Reference proteome</keyword>
<dbReference type="Proteomes" id="UP000736672">
    <property type="component" value="Unassembled WGS sequence"/>
</dbReference>
<accession>A0A9P9L2R6</accession>
<dbReference type="InterPro" id="IPR002110">
    <property type="entry name" value="Ankyrin_rpt"/>
</dbReference>
<reference evidence="5" key="1">
    <citation type="journal article" date="2021" name="Nat. Commun.">
        <title>Genetic determinants of endophytism in the Arabidopsis root mycobiome.</title>
        <authorList>
            <person name="Mesny F."/>
            <person name="Miyauchi S."/>
            <person name="Thiergart T."/>
            <person name="Pickel B."/>
            <person name="Atanasova L."/>
            <person name="Karlsson M."/>
            <person name="Huettel B."/>
            <person name="Barry K.W."/>
            <person name="Haridas S."/>
            <person name="Chen C."/>
            <person name="Bauer D."/>
            <person name="Andreopoulos W."/>
            <person name="Pangilinan J."/>
            <person name="LaButti K."/>
            <person name="Riley R."/>
            <person name="Lipzen A."/>
            <person name="Clum A."/>
            <person name="Drula E."/>
            <person name="Henrissat B."/>
            <person name="Kohler A."/>
            <person name="Grigoriev I.V."/>
            <person name="Martin F.M."/>
            <person name="Hacquard S."/>
        </authorList>
    </citation>
    <scope>NUCLEOTIDE SEQUENCE</scope>
    <source>
        <strain evidence="5">FSSC 5 MPI-SDFR-AT-0091</strain>
    </source>
</reference>
<dbReference type="PANTHER" id="PTHR24198">
    <property type="entry name" value="ANKYRIN REPEAT AND PROTEIN KINASE DOMAIN-CONTAINING PROTEIN"/>
    <property type="match status" value="1"/>
</dbReference>
<dbReference type="InterPro" id="IPR036770">
    <property type="entry name" value="Ankyrin_rpt-contain_sf"/>
</dbReference>
<feature type="region of interest" description="Disordered" evidence="4">
    <location>
        <begin position="166"/>
        <end position="193"/>
    </location>
</feature>
<feature type="region of interest" description="Disordered" evidence="4">
    <location>
        <begin position="95"/>
        <end position="147"/>
    </location>
</feature>
<dbReference type="SUPFAM" id="SSF48403">
    <property type="entry name" value="Ankyrin repeat"/>
    <property type="match status" value="1"/>
</dbReference>
<dbReference type="AlphaFoldDB" id="A0A9P9L2R6"/>
<feature type="compositionally biased region" description="Low complexity" evidence="4">
    <location>
        <begin position="134"/>
        <end position="147"/>
    </location>
</feature>
<protein>
    <submittedName>
        <fullName evidence="5">Ankyrin repeat-containing domain protein</fullName>
    </submittedName>
</protein>
<evidence type="ECO:0000313" key="5">
    <source>
        <dbReference type="EMBL" id="KAH7273152.1"/>
    </source>
</evidence>
<sequence length="638" mass="67803">MNPRPLNPFQYQSKTPLAIALKHDHQETAELLARADGVDPFMEVGPHEEGYGTYSVLALALWRGYEDVALVLLDNRDLEPGSSHAASDSKIYDSLSARSSNNDSGDEESINNMCEDTDDARSSNSNSEDVASRNNNDADGAAFGNSGDSDGVGSINYTRSDSLSTESINNDFDDARSEYNYSDNSDSRTSSSLPKYTTQLASKLLVFAAGAGCYRVVQELLANHGANVNALHIYHDERRFAEGGGGVVGCTTESPLFAASRRGHSSIVRLLLDTEGIQPDLRCSHVGSGGETALGVVAEAGFVDVVQILAADTRVKIDHKVRAGRTPLSYAAEYGHEAVGAALLATEAADLDSQCSSGYTPLMYAAQEGVVRRLLASGRVNLNYTNQRGRSLLSLMANFPSAGPVTAFLEHLGTDPESGQWSMLLHSAAGSGGADIVQMLLDAPPIGVDAIKPSLEYDMHTALQLAAESGEESAVQVLLSRPGINPNGTSKSGETPLLMAARRHKVKVVKQLSNVAGIDPNTQDDQGWTALCYASHDVYWEESAEMLRVLVRTPGIDPNLANNLGRTALSLAAEAGSAERVDVLLAVNGIDPDARDADGRSCSPAGASSSLITRSRMNAAICFAVKRFACRALWNGGY</sequence>
<dbReference type="PANTHER" id="PTHR24198:SF165">
    <property type="entry name" value="ANKYRIN REPEAT-CONTAINING PROTEIN-RELATED"/>
    <property type="match status" value="1"/>
</dbReference>